<dbReference type="PANTHER" id="PTHR10953">
    <property type="entry name" value="UBIQUITIN-ACTIVATING ENZYME E1"/>
    <property type="match status" value="1"/>
</dbReference>
<dbReference type="SUPFAM" id="SSF69572">
    <property type="entry name" value="Activating enzymes of the ubiquitin-like proteins"/>
    <property type="match status" value="1"/>
</dbReference>
<feature type="domain" description="THIF-type NAD/FAD binding fold" evidence="1">
    <location>
        <begin position="37"/>
        <end position="126"/>
    </location>
</feature>
<dbReference type="Gramene" id="ONK66132">
    <property type="protein sequence ID" value="ONK66132"/>
    <property type="gene ID" value="A4U43_C06F4470"/>
</dbReference>
<gene>
    <name evidence="2" type="ORF">A4U43_C06F4470</name>
</gene>
<dbReference type="GO" id="GO:0016925">
    <property type="term" value="P:protein sumoylation"/>
    <property type="evidence" value="ECO:0007669"/>
    <property type="project" value="TreeGrafter"/>
</dbReference>
<evidence type="ECO:0000259" key="1">
    <source>
        <dbReference type="Pfam" id="PF00899"/>
    </source>
</evidence>
<dbReference type="PANTHER" id="PTHR10953:SF162">
    <property type="entry name" value="SUMO-ACTIVATING ENZYME SUBUNIT 1"/>
    <property type="match status" value="1"/>
</dbReference>
<dbReference type="InterPro" id="IPR045886">
    <property type="entry name" value="ThiF/MoeB/HesA"/>
</dbReference>
<dbReference type="GO" id="GO:0019948">
    <property type="term" value="F:SUMO activating enzyme activity"/>
    <property type="evidence" value="ECO:0007669"/>
    <property type="project" value="TreeGrafter"/>
</dbReference>
<keyword evidence="3" id="KW-1185">Reference proteome</keyword>
<dbReference type="EMBL" id="CM007386">
    <property type="protein sequence ID" value="ONK66132.1"/>
    <property type="molecule type" value="Genomic_DNA"/>
</dbReference>
<dbReference type="Pfam" id="PF00899">
    <property type="entry name" value="ThiF"/>
    <property type="match status" value="1"/>
</dbReference>
<dbReference type="InterPro" id="IPR000594">
    <property type="entry name" value="ThiF_NAD_FAD-bd"/>
</dbReference>
<dbReference type="AlphaFoldDB" id="A0A5P1EJL1"/>
<dbReference type="Proteomes" id="UP000243459">
    <property type="component" value="Chromosome 6"/>
</dbReference>
<protein>
    <recommendedName>
        <fullName evidence="1">THIF-type NAD/FAD binding fold domain-containing protein</fullName>
    </recommendedName>
</protein>
<sequence>MDGRVCVETSPAQFSADGKLQIQMDGEELSAQETALYDRQIRVWGVDDQKRLSKTHVLANGLNGTAEFCKNIILAGVGSLTIMDDHIVTEDALSANFLIPPASVKDEGSSLAELCCDSLKEFNPMFVFQLKEVKDKTNEYFQIHSDKGSEHESKRTSH</sequence>
<dbReference type="InterPro" id="IPR035985">
    <property type="entry name" value="Ubiquitin-activating_enz"/>
</dbReference>
<evidence type="ECO:0000313" key="2">
    <source>
        <dbReference type="EMBL" id="ONK66132.1"/>
    </source>
</evidence>
<reference evidence="3" key="1">
    <citation type="journal article" date="2017" name="Nat. Commun.">
        <title>The asparagus genome sheds light on the origin and evolution of a young Y chromosome.</title>
        <authorList>
            <person name="Harkess A."/>
            <person name="Zhou J."/>
            <person name="Xu C."/>
            <person name="Bowers J.E."/>
            <person name="Van der Hulst R."/>
            <person name="Ayyampalayam S."/>
            <person name="Mercati F."/>
            <person name="Riccardi P."/>
            <person name="McKain M.R."/>
            <person name="Kakrana A."/>
            <person name="Tang H."/>
            <person name="Ray J."/>
            <person name="Groenendijk J."/>
            <person name="Arikit S."/>
            <person name="Mathioni S.M."/>
            <person name="Nakano M."/>
            <person name="Shan H."/>
            <person name="Telgmann-Rauber A."/>
            <person name="Kanno A."/>
            <person name="Yue Z."/>
            <person name="Chen H."/>
            <person name="Li W."/>
            <person name="Chen Y."/>
            <person name="Xu X."/>
            <person name="Zhang Y."/>
            <person name="Luo S."/>
            <person name="Chen H."/>
            <person name="Gao J."/>
            <person name="Mao Z."/>
            <person name="Pires J.C."/>
            <person name="Luo M."/>
            <person name="Kudrna D."/>
            <person name="Wing R.A."/>
            <person name="Meyers B.C."/>
            <person name="Yi K."/>
            <person name="Kong H."/>
            <person name="Lavrijsen P."/>
            <person name="Sunseri F."/>
            <person name="Falavigna A."/>
            <person name="Ye Y."/>
            <person name="Leebens-Mack J.H."/>
            <person name="Chen G."/>
        </authorList>
    </citation>
    <scope>NUCLEOTIDE SEQUENCE [LARGE SCALE GENOMIC DNA]</scope>
    <source>
        <strain evidence="3">cv. DH0086</strain>
    </source>
</reference>
<evidence type="ECO:0000313" key="3">
    <source>
        <dbReference type="Proteomes" id="UP000243459"/>
    </source>
</evidence>
<dbReference type="GO" id="GO:0031510">
    <property type="term" value="C:SUMO activating enzyme complex"/>
    <property type="evidence" value="ECO:0007669"/>
    <property type="project" value="TreeGrafter"/>
</dbReference>
<accession>A0A5P1EJL1</accession>
<dbReference type="GO" id="GO:0005737">
    <property type="term" value="C:cytoplasm"/>
    <property type="evidence" value="ECO:0007669"/>
    <property type="project" value="TreeGrafter"/>
</dbReference>
<dbReference type="Gene3D" id="3.40.50.720">
    <property type="entry name" value="NAD(P)-binding Rossmann-like Domain"/>
    <property type="match status" value="1"/>
</dbReference>
<name>A0A5P1EJL1_ASPOF</name>
<organism evidence="2 3">
    <name type="scientific">Asparagus officinalis</name>
    <name type="common">Garden asparagus</name>
    <dbReference type="NCBI Taxonomy" id="4686"/>
    <lineage>
        <taxon>Eukaryota</taxon>
        <taxon>Viridiplantae</taxon>
        <taxon>Streptophyta</taxon>
        <taxon>Embryophyta</taxon>
        <taxon>Tracheophyta</taxon>
        <taxon>Spermatophyta</taxon>
        <taxon>Magnoliopsida</taxon>
        <taxon>Liliopsida</taxon>
        <taxon>Asparagales</taxon>
        <taxon>Asparagaceae</taxon>
        <taxon>Asparagoideae</taxon>
        <taxon>Asparagus</taxon>
    </lineage>
</organism>
<proteinExistence type="predicted"/>